<dbReference type="NCBIfam" id="TIGR00738">
    <property type="entry name" value="rrf2_super"/>
    <property type="match status" value="1"/>
</dbReference>
<keyword evidence="1" id="KW-0238">DNA-binding</keyword>
<dbReference type="PANTHER" id="PTHR33221">
    <property type="entry name" value="WINGED HELIX-TURN-HELIX TRANSCRIPTIONAL REGULATOR, RRF2 FAMILY"/>
    <property type="match status" value="1"/>
</dbReference>
<dbReference type="EMBL" id="BSUN01000001">
    <property type="protein sequence ID" value="GMA36900.1"/>
    <property type="molecule type" value="Genomic_DNA"/>
</dbReference>
<name>A0ABQ6IHW1_9MICO</name>
<accession>A0ABQ6IHW1</accession>
<dbReference type="InterPro" id="IPR036388">
    <property type="entry name" value="WH-like_DNA-bd_sf"/>
</dbReference>
<comment type="caution">
    <text evidence="2">The sequence shown here is derived from an EMBL/GenBank/DDBJ whole genome shotgun (WGS) entry which is preliminary data.</text>
</comment>
<dbReference type="RefSeq" id="WP_284328828.1">
    <property type="nucleotide sequence ID" value="NZ_BSUN01000001.1"/>
</dbReference>
<keyword evidence="3" id="KW-1185">Reference proteome</keyword>
<evidence type="ECO:0000256" key="1">
    <source>
        <dbReference type="ARBA" id="ARBA00023125"/>
    </source>
</evidence>
<dbReference type="Pfam" id="PF02082">
    <property type="entry name" value="Rrf2"/>
    <property type="match status" value="1"/>
</dbReference>
<dbReference type="SUPFAM" id="SSF46785">
    <property type="entry name" value="Winged helix' DNA-binding domain"/>
    <property type="match status" value="1"/>
</dbReference>
<evidence type="ECO:0000313" key="3">
    <source>
        <dbReference type="Proteomes" id="UP001157125"/>
    </source>
</evidence>
<dbReference type="Gene3D" id="1.10.10.10">
    <property type="entry name" value="Winged helix-like DNA-binding domain superfamily/Winged helix DNA-binding domain"/>
    <property type="match status" value="1"/>
</dbReference>
<dbReference type="PROSITE" id="PS51197">
    <property type="entry name" value="HTH_RRF2_2"/>
    <property type="match status" value="1"/>
</dbReference>
<dbReference type="PANTHER" id="PTHR33221:SF5">
    <property type="entry name" value="HTH-TYPE TRANSCRIPTIONAL REGULATOR ISCR"/>
    <property type="match status" value="1"/>
</dbReference>
<organism evidence="2 3">
    <name type="scientific">Demequina litorisediminis</name>
    <dbReference type="NCBI Taxonomy" id="1849022"/>
    <lineage>
        <taxon>Bacteria</taxon>
        <taxon>Bacillati</taxon>
        <taxon>Actinomycetota</taxon>
        <taxon>Actinomycetes</taxon>
        <taxon>Micrococcales</taxon>
        <taxon>Demequinaceae</taxon>
        <taxon>Demequina</taxon>
    </lineage>
</organism>
<evidence type="ECO:0000313" key="2">
    <source>
        <dbReference type="EMBL" id="GMA36900.1"/>
    </source>
</evidence>
<dbReference type="InterPro" id="IPR036390">
    <property type="entry name" value="WH_DNA-bd_sf"/>
</dbReference>
<protein>
    <submittedName>
        <fullName evidence="2">Rrf2 family transcriptional regulator</fullName>
    </submittedName>
</protein>
<dbReference type="Proteomes" id="UP001157125">
    <property type="component" value="Unassembled WGS sequence"/>
</dbReference>
<gene>
    <name evidence="2" type="ORF">GCM10025876_31040</name>
</gene>
<dbReference type="InterPro" id="IPR000944">
    <property type="entry name" value="Tscrpt_reg_Rrf2"/>
</dbReference>
<proteinExistence type="predicted"/>
<reference evidence="3" key="1">
    <citation type="journal article" date="2019" name="Int. J. Syst. Evol. Microbiol.">
        <title>The Global Catalogue of Microorganisms (GCM) 10K type strain sequencing project: providing services to taxonomists for standard genome sequencing and annotation.</title>
        <authorList>
            <consortium name="The Broad Institute Genomics Platform"/>
            <consortium name="The Broad Institute Genome Sequencing Center for Infectious Disease"/>
            <person name="Wu L."/>
            <person name="Ma J."/>
        </authorList>
    </citation>
    <scope>NUCLEOTIDE SEQUENCE [LARGE SCALE GENOMIC DNA]</scope>
    <source>
        <strain evidence="3">NBRC 112299</strain>
    </source>
</reference>
<sequence>MHVSAKGDYAARAVTALAACYPERASAQSLADAHDLPRKFLEAVLADLKRAAIVSSTRGADGGYALRRPPSEITLGEVLRAIDGPLADVHGLRPDEVTYPDAFQHLQEVWVAARASVRLVFDEVTLDQLVSGKFHADVSRMLAITDAWDPRTGPQAPRTR</sequence>